<dbReference type="PANTHER" id="PTHR24064">
    <property type="entry name" value="SOLUTE CARRIER FAMILY 22 MEMBER"/>
    <property type="match status" value="1"/>
</dbReference>
<dbReference type="GO" id="GO:0016020">
    <property type="term" value="C:membrane"/>
    <property type="evidence" value="ECO:0007669"/>
    <property type="project" value="UniProtKB-SubCell"/>
</dbReference>
<dbReference type="SUPFAM" id="SSF103473">
    <property type="entry name" value="MFS general substrate transporter"/>
    <property type="match status" value="1"/>
</dbReference>
<feature type="domain" description="Major facilitator superfamily (MFS) profile" evidence="6">
    <location>
        <begin position="1"/>
        <end position="352"/>
    </location>
</feature>
<dbReference type="EMBL" id="CAJPVJ010005522">
    <property type="protein sequence ID" value="CAG2169610.1"/>
    <property type="molecule type" value="Genomic_DNA"/>
</dbReference>
<feature type="non-terminal residue" evidence="7">
    <location>
        <position position="1"/>
    </location>
</feature>
<dbReference type="PROSITE" id="PS50850">
    <property type="entry name" value="MFS"/>
    <property type="match status" value="1"/>
</dbReference>
<keyword evidence="2 5" id="KW-0812">Transmembrane</keyword>
<evidence type="ECO:0000256" key="3">
    <source>
        <dbReference type="ARBA" id="ARBA00022989"/>
    </source>
</evidence>
<feature type="transmembrane region" description="Helical" evidence="5">
    <location>
        <begin position="326"/>
        <end position="347"/>
    </location>
</feature>
<evidence type="ECO:0000313" key="8">
    <source>
        <dbReference type="Proteomes" id="UP000728032"/>
    </source>
</evidence>
<dbReference type="Gene3D" id="1.20.1250.20">
    <property type="entry name" value="MFS general substrate transporter like domains"/>
    <property type="match status" value="1"/>
</dbReference>
<evidence type="ECO:0000313" key="7">
    <source>
        <dbReference type="EMBL" id="CAD7652423.1"/>
    </source>
</evidence>
<accession>A0A7R9M2V0</accession>
<dbReference type="GO" id="GO:0022857">
    <property type="term" value="F:transmembrane transporter activity"/>
    <property type="evidence" value="ECO:0007669"/>
    <property type="project" value="InterPro"/>
</dbReference>
<evidence type="ECO:0000256" key="2">
    <source>
        <dbReference type="ARBA" id="ARBA00022692"/>
    </source>
</evidence>
<evidence type="ECO:0000256" key="1">
    <source>
        <dbReference type="ARBA" id="ARBA00004141"/>
    </source>
</evidence>
<evidence type="ECO:0000259" key="6">
    <source>
        <dbReference type="PROSITE" id="PS50850"/>
    </source>
</evidence>
<name>A0A7R9M2V0_9ACAR</name>
<keyword evidence="8" id="KW-1185">Reference proteome</keyword>
<feature type="transmembrane region" description="Helical" evidence="5">
    <location>
        <begin position="236"/>
        <end position="258"/>
    </location>
</feature>
<keyword evidence="3 5" id="KW-1133">Transmembrane helix</keyword>
<comment type="subcellular location">
    <subcellularLocation>
        <location evidence="1">Membrane</location>
        <topology evidence="1">Multi-pass membrane protein</topology>
    </subcellularLocation>
</comment>
<evidence type="ECO:0000256" key="4">
    <source>
        <dbReference type="ARBA" id="ARBA00023136"/>
    </source>
</evidence>
<dbReference type="Pfam" id="PF00083">
    <property type="entry name" value="Sugar_tr"/>
    <property type="match status" value="1"/>
</dbReference>
<sequence length="381" mass="42538">WLAITVEVCGGLSLIFSQSILQYIISRFFIGLGDSGRGVCLYLLILETVGTKYRTDIAMSVSFGWIAGYIALPACAWLLHDYQYLQAIPTSIALIFMCTWLLTIPESPRWQLTNNQIEKARLTIAKAAKMNGRITNPDYMSDKFNQLKLNTEMSQNTAKGQQHRTILDLLSHRVMRNYTLIFWVSFAVNAFIYHGISLNVQQIGGNLYVNFAIAGLVEIPSLILNIVGLRHVGRKAFTITTMLLASLSYLTIVGLGAYKEPMGASYETVKLVLAMFGNSFNVIYIHSGEIFPTVLRHTGIGSCSIAARIGSILAPFVKEMSEHYNFGVSMMVFGLLALMATILTVFLPETKDREIPDNMNDVEELRDLGRRHSDEIVEIVT</sequence>
<proteinExistence type="predicted"/>
<dbReference type="Proteomes" id="UP000728032">
    <property type="component" value="Unassembled WGS sequence"/>
</dbReference>
<evidence type="ECO:0000256" key="5">
    <source>
        <dbReference type="SAM" id="Phobius"/>
    </source>
</evidence>
<dbReference type="EMBL" id="OC920347">
    <property type="protein sequence ID" value="CAD7652423.1"/>
    <property type="molecule type" value="Genomic_DNA"/>
</dbReference>
<protein>
    <recommendedName>
        <fullName evidence="6">Major facilitator superfamily (MFS) profile domain-containing protein</fullName>
    </recommendedName>
</protein>
<gene>
    <name evidence="7" type="ORF">ONB1V03_LOCUS9084</name>
</gene>
<dbReference type="InterPro" id="IPR005828">
    <property type="entry name" value="MFS_sugar_transport-like"/>
</dbReference>
<reference evidence="7" key="1">
    <citation type="submission" date="2020-11" db="EMBL/GenBank/DDBJ databases">
        <authorList>
            <person name="Tran Van P."/>
        </authorList>
    </citation>
    <scope>NUCLEOTIDE SEQUENCE</scope>
</reference>
<feature type="transmembrane region" description="Helical" evidence="5">
    <location>
        <begin position="20"/>
        <end position="45"/>
    </location>
</feature>
<feature type="transmembrane region" description="Helical" evidence="5">
    <location>
        <begin position="208"/>
        <end position="229"/>
    </location>
</feature>
<feature type="transmembrane region" description="Helical" evidence="5">
    <location>
        <begin position="178"/>
        <end position="196"/>
    </location>
</feature>
<keyword evidence="4 5" id="KW-0472">Membrane</keyword>
<dbReference type="OrthoDB" id="8049622at2759"/>
<dbReference type="AlphaFoldDB" id="A0A7R9M2V0"/>
<feature type="transmembrane region" description="Helical" evidence="5">
    <location>
        <begin position="85"/>
        <end position="104"/>
    </location>
</feature>
<organism evidence="7">
    <name type="scientific">Oppiella nova</name>
    <dbReference type="NCBI Taxonomy" id="334625"/>
    <lineage>
        <taxon>Eukaryota</taxon>
        <taxon>Metazoa</taxon>
        <taxon>Ecdysozoa</taxon>
        <taxon>Arthropoda</taxon>
        <taxon>Chelicerata</taxon>
        <taxon>Arachnida</taxon>
        <taxon>Acari</taxon>
        <taxon>Acariformes</taxon>
        <taxon>Sarcoptiformes</taxon>
        <taxon>Oribatida</taxon>
        <taxon>Brachypylina</taxon>
        <taxon>Oppioidea</taxon>
        <taxon>Oppiidae</taxon>
        <taxon>Oppiella</taxon>
    </lineage>
</organism>
<dbReference type="InterPro" id="IPR036259">
    <property type="entry name" value="MFS_trans_sf"/>
</dbReference>
<dbReference type="InterPro" id="IPR020846">
    <property type="entry name" value="MFS_dom"/>
</dbReference>
<feature type="transmembrane region" description="Helical" evidence="5">
    <location>
        <begin position="57"/>
        <end position="79"/>
    </location>
</feature>